<keyword evidence="1" id="KW-0812">Transmembrane</keyword>
<sequence length="185" mass="21487">MKKNDKKYTIANAAGFIFPVTTVYMATYVIDSFQAKEYDLVVCTLFLVSCSVALTIVTGKSYTLTEQGIRHKFWGICYRVTPWSDVKDVMNVYVQTGARGDPPSLVFTTMRGNIYRPDESGYIPKAQRKIFYTEWLCGRIFSIGYPEKHAERFLGFVEKYYGPLDYDFIADYKKAHPKPKEWWKK</sequence>
<dbReference type="EMBL" id="JBBMFF010000117">
    <property type="protein sequence ID" value="MEQ2510080.1"/>
    <property type="molecule type" value="Genomic_DNA"/>
</dbReference>
<comment type="caution">
    <text evidence="2">The sequence shown here is derived from an EMBL/GenBank/DDBJ whole genome shotgun (WGS) entry which is preliminary data.</text>
</comment>
<name>A0ABV1G3U3_9FIRM</name>
<keyword evidence="1" id="KW-1133">Transmembrane helix</keyword>
<accession>A0ABV1G3U3</accession>
<protein>
    <submittedName>
        <fullName evidence="2">Uncharacterized protein</fullName>
    </submittedName>
</protein>
<evidence type="ECO:0000313" key="2">
    <source>
        <dbReference type="EMBL" id="MEQ2510080.1"/>
    </source>
</evidence>
<proteinExistence type="predicted"/>
<feature type="transmembrane region" description="Helical" evidence="1">
    <location>
        <begin position="7"/>
        <end position="26"/>
    </location>
</feature>
<reference evidence="2 3" key="1">
    <citation type="submission" date="2024-03" db="EMBL/GenBank/DDBJ databases">
        <title>Human intestinal bacterial collection.</title>
        <authorList>
            <person name="Pauvert C."/>
            <person name="Hitch T.C.A."/>
            <person name="Clavel T."/>
        </authorList>
    </citation>
    <scope>NUCLEOTIDE SEQUENCE [LARGE SCALE GENOMIC DNA]</scope>
    <source>
        <strain evidence="2 3">CLA-AA-H192</strain>
    </source>
</reference>
<keyword evidence="1" id="KW-0472">Membrane</keyword>
<dbReference type="Proteomes" id="UP001491552">
    <property type="component" value="Unassembled WGS sequence"/>
</dbReference>
<gene>
    <name evidence="2" type="ORF">WMO66_02250</name>
</gene>
<dbReference type="RefSeq" id="WP_349134783.1">
    <property type="nucleotide sequence ID" value="NZ_JBBMFF010000117.1"/>
</dbReference>
<keyword evidence="3" id="KW-1185">Reference proteome</keyword>
<feature type="transmembrane region" description="Helical" evidence="1">
    <location>
        <begin position="38"/>
        <end position="57"/>
    </location>
</feature>
<organism evidence="2 3">
    <name type="scientific">Faecousia intestinalis</name>
    <dbReference type="NCBI Taxonomy" id="3133167"/>
    <lineage>
        <taxon>Bacteria</taxon>
        <taxon>Bacillati</taxon>
        <taxon>Bacillota</taxon>
        <taxon>Clostridia</taxon>
        <taxon>Eubacteriales</taxon>
        <taxon>Oscillospiraceae</taxon>
        <taxon>Faecousia</taxon>
    </lineage>
</organism>
<evidence type="ECO:0000313" key="3">
    <source>
        <dbReference type="Proteomes" id="UP001491552"/>
    </source>
</evidence>
<evidence type="ECO:0000256" key="1">
    <source>
        <dbReference type="SAM" id="Phobius"/>
    </source>
</evidence>